<evidence type="ECO:0000256" key="8">
    <source>
        <dbReference type="ARBA" id="ARBA00022989"/>
    </source>
</evidence>
<feature type="region of interest" description="Disordered" evidence="10">
    <location>
        <begin position="431"/>
        <end position="463"/>
    </location>
</feature>
<keyword evidence="5" id="KW-0677">Repeat</keyword>
<evidence type="ECO:0000256" key="2">
    <source>
        <dbReference type="ARBA" id="ARBA00009726"/>
    </source>
</evidence>
<evidence type="ECO:0000256" key="10">
    <source>
        <dbReference type="SAM" id="MobiDB-lite"/>
    </source>
</evidence>
<evidence type="ECO:0000259" key="12">
    <source>
        <dbReference type="PROSITE" id="PS50893"/>
    </source>
</evidence>
<feature type="transmembrane region" description="Helical" evidence="11">
    <location>
        <begin position="1033"/>
        <end position="1051"/>
    </location>
</feature>
<dbReference type="InterPro" id="IPR027417">
    <property type="entry name" value="P-loop_NTPase"/>
</dbReference>
<feature type="transmembrane region" description="Helical" evidence="11">
    <location>
        <begin position="234"/>
        <end position="251"/>
    </location>
</feature>
<feature type="domain" description="ABC transmembrane type-1" evidence="13">
    <location>
        <begin position="810"/>
        <end position="1084"/>
    </location>
</feature>
<feature type="domain" description="ABC transmembrane type-1" evidence="13">
    <location>
        <begin position="94"/>
        <end position="373"/>
    </location>
</feature>
<dbReference type="SUPFAM" id="SSF52540">
    <property type="entry name" value="P-loop containing nucleoside triphosphate hydrolases"/>
    <property type="match status" value="2"/>
</dbReference>
<comment type="subcellular location">
    <subcellularLocation>
        <location evidence="1">Membrane</location>
        <topology evidence="1">Multi-pass membrane protein</topology>
    </subcellularLocation>
</comment>
<dbReference type="CDD" id="cd03250">
    <property type="entry name" value="ABCC_MRP_domain1"/>
    <property type="match status" value="1"/>
</dbReference>
<dbReference type="FunFam" id="3.40.50.300:FF:000973">
    <property type="entry name" value="Multidrug resistance-associated protein 4"/>
    <property type="match status" value="1"/>
</dbReference>
<comment type="similarity">
    <text evidence="2">Belongs to the ABC transporter superfamily. ABCC family. Conjugate transporter (TC 3.A.1.208) subfamily.</text>
</comment>
<dbReference type="CDD" id="cd18579">
    <property type="entry name" value="ABC_6TM_ABCC_D1"/>
    <property type="match status" value="1"/>
</dbReference>
<dbReference type="InterPro" id="IPR036640">
    <property type="entry name" value="ABC1_TM_sf"/>
</dbReference>
<dbReference type="PROSITE" id="PS00211">
    <property type="entry name" value="ABC_TRANSPORTER_1"/>
    <property type="match status" value="2"/>
</dbReference>
<dbReference type="CDD" id="cd18580">
    <property type="entry name" value="ABC_6TM_ABCC_D2"/>
    <property type="match status" value="1"/>
</dbReference>
<dbReference type="InterPro" id="IPR050173">
    <property type="entry name" value="ABC_transporter_C-like"/>
</dbReference>
<dbReference type="InterPro" id="IPR044746">
    <property type="entry name" value="ABCC_6TM_D1"/>
</dbReference>
<keyword evidence="9 11" id="KW-0472">Membrane</keyword>
<feature type="transmembrane region" description="Helical" evidence="11">
    <location>
        <begin position="95"/>
        <end position="115"/>
    </location>
</feature>
<dbReference type="Gene3D" id="1.20.1560.10">
    <property type="entry name" value="ABC transporter type 1, transmembrane domain"/>
    <property type="match status" value="2"/>
</dbReference>
<keyword evidence="15" id="KW-1185">Reference proteome</keyword>
<evidence type="ECO:0000313" key="14">
    <source>
        <dbReference type="EMBL" id="PFX24469.1"/>
    </source>
</evidence>
<evidence type="ECO:0000256" key="4">
    <source>
        <dbReference type="ARBA" id="ARBA00022692"/>
    </source>
</evidence>
<sequence length="1360" mass="151962">MSQRSEIINPREGAGVASVIFFWWMNGLTSLGRKRPLTDEDLPPLLEDYKAELLVKKAENYWHDESKRSQSANKKPQLWKALSRIIPWESALKMILLRALWALSFSFLPVCLWLLLKTLNDGPNVDIKVACFYVALLAIVSMTKATSTQHYDYLTELWGLRLKVALIGLVYKKMLSLNRYSLEATCSGNTITLVSNDVQKIERSLNQLGMVFAAPMELSISLGILWYFIGWEALIGAAVFFVLVPFQILLARKAADLRKKAAAFTDERLMVMNEIIAGIRAVKMFAWEWNFVDVVREVHKKETAVIRKKGLIVSLLLVLFFTTLPIAALISVTALILKGTFLSSFTIFTLLLGLVTIKFAFCNSLSLSVYIVAEAKVALDRIQTFLGEKPPDFEMGKRFHNETQPRTGLLNIHDNYSKVVEKIERDSLSTNCNERDDFSKDNSPEFAGSSISTGPDNTNNDLRSEEPFLSISNAYCSWDHDCSNKTITLYDVTLNLRAGELLAITGPVGSGKSSVLSAILGELPLREGTISYHGKVAYVPQLSWIFSGSVRENILFGLPFDEEKFLYVVDVCGLSKDLSDFAKGDLTEIGQRGVSLSGGQKARVGLARAVYSDADIYLLDDPLSALDTEVGRKLSKSCIVGHLSGCIRILVTHQLQYLKDVDCIVVMKNGSINHQGTYMDLKEKGLLSDNLNLSGHFEERSEWILKSCGVERDGKNGNQTGSLVSNVERCEMQPQEDDLNSTSSVADVKLECDPSSQSKSPANIFDLQRVHGNQALDLKEGEEKKRAGTVTWRLYWEYFREGLSVPLIMLVAVVLIFAQVCLLAPNWWLAKVSEMSPTQQKALYTQAIHASLVAVSLVITTVSCFSFYFLLLRAAENLHNKMAMALVKAPVFFYDTNPAGRILNRFSKDVGTMDDVLPLRFLESLTVCLSSLLAFLVPAATNYWLVLALLAIFSIFVYYARYYLASSRELKRIEAIKCSPVYSHITETFHGLEIVHISNKNKAFLERLQRYQDENTQAFVMVVSCNRWLGIRLDLLSSVFAMTVAVAAILISENPAFAGLALTYALETLDRTQYGVRMATEVENLMTSVERAMAYSELDSEPGYSTENYTSESWPSEGSFVIENVSLAYFQGGPQILRGINVRVSNKEKVGVVGRTGAGKSSLVSALFRMPDPLGKVLIDGVDITSINLQQARRSMAVITQDPVLFGGSLRRNMDPFSKHTDQELWSALEAVQLRTLVEDLPKQLDFKLKESGTNLSVGERQLVCLARALVQKSKIIVMDEATANVDFKTDHLIQEVIRHKFKDSTVLTIAHRLNTIMDYDKVLVLDGGHMVEFDKPEVLMRNGGTFAKMVKSQTRMEYH</sequence>
<feature type="transmembrane region" description="Helical" evidence="11">
    <location>
        <begin position="342"/>
        <end position="361"/>
    </location>
</feature>
<feature type="domain" description="ABC transporter" evidence="12">
    <location>
        <begin position="1122"/>
        <end position="1353"/>
    </location>
</feature>
<keyword evidence="6" id="KW-0547">Nucleotide-binding</keyword>
<keyword evidence="7" id="KW-0067">ATP-binding</keyword>
<feature type="transmembrane region" description="Helical" evidence="11">
    <location>
        <begin position="12"/>
        <end position="32"/>
    </location>
</feature>
<dbReference type="InterPro" id="IPR003439">
    <property type="entry name" value="ABC_transporter-like_ATP-bd"/>
</dbReference>
<dbReference type="STRING" id="50429.A0A2B4S5Z2"/>
<evidence type="ECO:0000256" key="3">
    <source>
        <dbReference type="ARBA" id="ARBA00022448"/>
    </source>
</evidence>
<keyword evidence="4 11" id="KW-0812">Transmembrane</keyword>
<dbReference type="CDD" id="cd03244">
    <property type="entry name" value="ABCC_MRP_domain2"/>
    <property type="match status" value="1"/>
</dbReference>
<evidence type="ECO:0000256" key="11">
    <source>
        <dbReference type="SAM" id="Phobius"/>
    </source>
</evidence>
<dbReference type="Pfam" id="PF00664">
    <property type="entry name" value="ABC_membrane"/>
    <property type="match status" value="2"/>
</dbReference>
<dbReference type="SMART" id="SM00382">
    <property type="entry name" value="AAA"/>
    <property type="match status" value="2"/>
</dbReference>
<evidence type="ECO:0000313" key="15">
    <source>
        <dbReference type="Proteomes" id="UP000225706"/>
    </source>
</evidence>
<feature type="compositionally biased region" description="Polar residues" evidence="10">
    <location>
        <begin position="449"/>
        <end position="461"/>
    </location>
</feature>
<feature type="domain" description="ABC transporter" evidence="12">
    <location>
        <begin position="469"/>
        <end position="694"/>
    </location>
</feature>
<feature type="transmembrane region" description="Helical" evidence="11">
    <location>
        <begin position="943"/>
        <end position="964"/>
    </location>
</feature>
<evidence type="ECO:0000256" key="6">
    <source>
        <dbReference type="ARBA" id="ARBA00022741"/>
    </source>
</evidence>
<dbReference type="PROSITE" id="PS50929">
    <property type="entry name" value="ABC_TM1F"/>
    <property type="match status" value="2"/>
</dbReference>
<gene>
    <name evidence="14" type="primary">ABCC4</name>
    <name evidence="14" type="ORF">AWC38_SpisGene10930</name>
</gene>
<reference evidence="15" key="1">
    <citation type="journal article" date="2017" name="bioRxiv">
        <title>Comparative analysis of the genomes of Stylophora pistillata and Acropora digitifera provides evidence for extensive differences between species of corals.</title>
        <authorList>
            <person name="Voolstra C.R."/>
            <person name="Li Y."/>
            <person name="Liew Y.J."/>
            <person name="Baumgarten S."/>
            <person name="Zoccola D."/>
            <person name="Flot J.-F."/>
            <person name="Tambutte S."/>
            <person name="Allemand D."/>
            <person name="Aranda M."/>
        </authorList>
    </citation>
    <scope>NUCLEOTIDE SEQUENCE [LARGE SCALE GENOMIC DNA]</scope>
</reference>
<dbReference type="OrthoDB" id="5965590at2759"/>
<dbReference type="Gene3D" id="3.40.50.300">
    <property type="entry name" value="P-loop containing nucleotide triphosphate hydrolases"/>
    <property type="match status" value="2"/>
</dbReference>
<evidence type="ECO:0000256" key="5">
    <source>
        <dbReference type="ARBA" id="ARBA00022737"/>
    </source>
</evidence>
<comment type="caution">
    <text evidence="14">The sequence shown here is derived from an EMBL/GenBank/DDBJ whole genome shotgun (WGS) entry which is preliminary data.</text>
</comment>
<dbReference type="PANTHER" id="PTHR24223">
    <property type="entry name" value="ATP-BINDING CASSETTE SUB-FAMILY C"/>
    <property type="match status" value="1"/>
</dbReference>
<dbReference type="GO" id="GO:0140359">
    <property type="term" value="F:ABC-type transporter activity"/>
    <property type="evidence" value="ECO:0007669"/>
    <property type="project" value="InterPro"/>
</dbReference>
<dbReference type="InterPro" id="IPR003593">
    <property type="entry name" value="AAA+_ATPase"/>
</dbReference>
<feature type="transmembrane region" description="Helical" evidence="11">
    <location>
        <begin position="848"/>
        <end position="872"/>
    </location>
</feature>
<dbReference type="Pfam" id="PF00005">
    <property type="entry name" value="ABC_tran"/>
    <property type="match status" value="2"/>
</dbReference>
<dbReference type="EMBL" id="LSMT01000175">
    <property type="protein sequence ID" value="PFX24469.1"/>
    <property type="molecule type" value="Genomic_DNA"/>
</dbReference>
<accession>A0A2B4S5Z2</accession>
<feature type="transmembrane region" description="Helical" evidence="11">
    <location>
        <begin position="127"/>
        <end position="147"/>
    </location>
</feature>
<feature type="compositionally biased region" description="Basic and acidic residues" evidence="10">
    <location>
        <begin position="431"/>
        <end position="443"/>
    </location>
</feature>
<keyword evidence="3" id="KW-0813">Transport</keyword>
<dbReference type="InterPro" id="IPR044726">
    <property type="entry name" value="ABCC_6TM_D2"/>
</dbReference>
<dbReference type="PROSITE" id="PS50893">
    <property type="entry name" value="ABC_TRANSPORTER_2"/>
    <property type="match status" value="2"/>
</dbReference>
<feature type="transmembrane region" description="Helical" evidence="11">
    <location>
        <begin position="803"/>
        <end position="828"/>
    </location>
</feature>
<evidence type="ECO:0000256" key="9">
    <source>
        <dbReference type="ARBA" id="ARBA00023136"/>
    </source>
</evidence>
<dbReference type="GO" id="GO:0005524">
    <property type="term" value="F:ATP binding"/>
    <property type="evidence" value="ECO:0007669"/>
    <property type="project" value="UniProtKB-KW"/>
</dbReference>
<feature type="transmembrane region" description="Helical" evidence="11">
    <location>
        <begin position="310"/>
        <end position="336"/>
    </location>
</feature>
<keyword evidence="8 11" id="KW-1133">Transmembrane helix</keyword>
<dbReference type="InterPro" id="IPR011527">
    <property type="entry name" value="ABC1_TM_dom"/>
</dbReference>
<proteinExistence type="inferred from homology"/>
<dbReference type="FunFam" id="1.20.1560.10:FF:000013">
    <property type="entry name" value="ABC transporter C family member 2"/>
    <property type="match status" value="1"/>
</dbReference>
<dbReference type="PANTHER" id="PTHR24223:SF456">
    <property type="entry name" value="MULTIDRUG RESISTANCE-ASSOCIATED PROTEIN LETHAL(2)03659"/>
    <property type="match status" value="1"/>
</dbReference>
<name>A0A2B4S5Z2_STYPI</name>
<dbReference type="InterPro" id="IPR017871">
    <property type="entry name" value="ABC_transporter-like_CS"/>
</dbReference>
<evidence type="ECO:0000259" key="13">
    <source>
        <dbReference type="PROSITE" id="PS50929"/>
    </source>
</evidence>
<evidence type="ECO:0000256" key="1">
    <source>
        <dbReference type="ARBA" id="ARBA00004141"/>
    </source>
</evidence>
<evidence type="ECO:0000256" key="7">
    <source>
        <dbReference type="ARBA" id="ARBA00022840"/>
    </source>
</evidence>
<dbReference type="GO" id="GO:0016020">
    <property type="term" value="C:membrane"/>
    <property type="evidence" value="ECO:0007669"/>
    <property type="project" value="UniProtKB-SubCell"/>
</dbReference>
<dbReference type="FunFam" id="3.40.50.300:FF:000163">
    <property type="entry name" value="Multidrug resistance-associated protein member 4"/>
    <property type="match status" value="1"/>
</dbReference>
<dbReference type="SUPFAM" id="SSF90123">
    <property type="entry name" value="ABC transporter transmembrane region"/>
    <property type="match status" value="2"/>
</dbReference>
<dbReference type="GO" id="GO:0016887">
    <property type="term" value="F:ATP hydrolysis activity"/>
    <property type="evidence" value="ECO:0007669"/>
    <property type="project" value="InterPro"/>
</dbReference>
<feature type="transmembrane region" description="Helical" evidence="11">
    <location>
        <begin position="917"/>
        <end position="937"/>
    </location>
</feature>
<protein>
    <submittedName>
        <fullName evidence="14">Multidrug resistance-associated protein 4</fullName>
    </submittedName>
</protein>
<dbReference type="Proteomes" id="UP000225706">
    <property type="component" value="Unassembled WGS sequence"/>
</dbReference>
<organism evidence="14 15">
    <name type="scientific">Stylophora pistillata</name>
    <name type="common">Smooth cauliflower coral</name>
    <dbReference type="NCBI Taxonomy" id="50429"/>
    <lineage>
        <taxon>Eukaryota</taxon>
        <taxon>Metazoa</taxon>
        <taxon>Cnidaria</taxon>
        <taxon>Anthozoa</taxon>
        <taxon>Hexacorallia</taxon>
        <taxon>Scleractinia</taxon>
        <taxon>Astrocoeniina</taxon>
        <taxon>Pocilloporidae</taxon>
        <taxon>Stylophora</taxon>
    </lineage>
</organism>